<accession>A0AAD9ZZ55</accession>
<evidence type="ECO:0008006" key="3">
    <source>
        <dbReference type="Google" id="ProtNLM"/>
    </source>
</evidence>
<dbReference type="EMBL" id="JANJYJ010000008">
    <property type="protein sequence ID" value="KAK3195374.1"/>
    <property type="molecule type" value="Genomic_DNA"/>
</dbReference>
<reference evidence="1" key="1">
    <citation type="journal article" date="2023" name="Plant J.">
        <title>Genome sequences and population genomics provide insights into the demographic history, inbreeding, and mutation load of two 'living fossil' tree species of Dipteronia.</title>
        <authorList>
            <person name="Feng Y."/>
            <person name="Comes H.P."/>
            <person name="Chen J."/>
            <person name="Zhu S."/>
            <person name="Lu R."/>
            <person name="Zhang X."/>
            <person name="Li P."/>
            <person name="Qiu J."/>
            <person name="Olsen K.M."/>
            <person name="Qiu Y."/>
        </authorList>
    </citation>
    <scope>NUCLEOTIDE SEQUENCE</scope>
    <source>
        <strain evidence="1">NBL</strain>
    </source>
</reference>
<dbReference type="AlphaFoldDB" id="A0AAD9ZZ55"/>
<keyword evidence="2" id="KW-1185">Reference proteome</keyword>
<gene>
    <name evidence="1" type="ORF">Dsin_026684</name>
</gene>
<evidence type="ECO:0000313" key="1">
    <source>
        <dbReference type="EMBL" id="KAK3195374.1"/>
    </source>
</evidence>
<sequence length="90" mass="10417">MAICNFDMQFTFACAWWEDTVHDSRVFLLALRDLQTNFPKPPNGKYYLIDAGYSQMKEMKVNTQEEDGPGRREMEILRNSIAQSLMSACT</sequence>
<protein>
    <recommendedName>
        <fullName evidence="3">DDE Tnp4 domain-containing protein</fullName>
    </recommendedName>
</protein>
<organism evidence="1 2">
    <name type="scientific">Dipteronia sinensis</name>
    <dbReference type="NCBI Taxonomy" id="43782"/>
    <lineage>
        <taxon>Eukaryota</taxon>
        <taxon>Viridiplantae</taxon>
        <taxon>Streptophyta</taxon>
        <taxon>Embryophyta</taxon>
        <taxon>Tracheophyta</taxon>
        <taxon>Spermatophyta</taxon>
        <taxon>Magnoliopsida</taxon>
        <taxon>eudicotyledons</taxon>
        <taxon>Gunneridae</taxon>
        <taxon>Pentapetalae</taxon>
        <taxon>rosids</taxon>
        <taxon>malvids</taxon>
        <taxon>Sapindales</taxon>
        <taxon>Sapindaceae</taxon>
        <taxon>Hippocastanoideae</taxon>
        <taxon>Acereae</taxon>
        <taxon>Dipteronia</taxon>
    </lineage>
</organism>
<dbReference type="Proteomes" id="UP001281410">
    <property type="component" value="Unassembled WGS sequence"/>
</dbReference>
<comment type="caution">
    <text evidence="1">The sequence shown here is derived from an EMBL/GenBank/DDBJ whole genome shotgun (WGS) entry which is preliminary data.</text>
</comment>
<evidence type="ECO:0000313" key="2">
    <source>
        <dbReference type="Proteomes" id="UP001281410"/>
    </source>
</evidence>
<name>A0AAD9ZZ55_9ROSI</name>
<proteinExistence type="predicted"/>